<dbReference type="STRING" id="135651.G0NAJ0"/>
<dbReference type="InterPro" id="IPR001223">
    <property type="entry name" value="Glyco_hydro18_cat"/>
</dbReference>
<dbReference type="InterPro" id="IPR017853">
    <property type="entry name" value="GH"/>
</dbReference>
<keyword evidence="1" id="KW-0732">Signal</keyword>
<dbReference type="HOGENOM" id="CLU_002833_0_1_1"/>
<dbReference type="Proteomes" id="UP000008068">
    <property type="component" value="Unassembled WGS sequence"/>
</dbReference>
<dbReference type="PANTHER" id="PTHR46073">
    <property type="entry name" value="CHITINASE"/>
    <property type="match status" value="1"/>
</dbReference>
<evidence type="ECO:0000313" key="4">
    <source>
        <dbReference type="Proteomes" id="UP000008068"/>
    </source>
</evidence>
<evidence type="ECO:0000259" key="2">
    <source>
        <dbReference type="PROSITE" id="PS51910"/>
    </source>
</evidence>
<feature type="chain" id="PRO_5003404805" description="GH18 domain-containing protein" evidence="1">
    <location>
        <begin position="24"/>
        <end position="419"/>
    </location>
</feature>
<organism evidence="4">
    <name type="scientific">Caenorhabditis brenneri</name>
    <name type="common">Nematode worm</name>
    <dbReference type="NCBI Taxonomy" id="135651"/>
    <lineage>
        <taxon>Eukaryota</taxon>
        <taxon>Metazoa</taxon>
        <taxon>Ecdysozoa</taxon>
        <taxon>Nematoda</taxon>
        <taxon>Chromadorea</taxon>
        <taxon>Rhabditida</taxon>
        <taxon>Rhabditina</taxon>
        <taxon>Rhabditomorpha</taxon>
        <taxon>Rhabditoidea</taxon>
        <taxon>Rhabditidae</taxon>
        <taxon>Peloderinae</taxon>
        <taxon>Caenorhabditis</taxon>
    </lineage>
</organism>
<dbReference type="PANTHER" id="PTHR46073:SF1">
    <property type="entry name" value="GH18 DOMAIN-CONTAINING PROTEIN-RELATED"/>
    <property type="match status" value="1"/>
</dbReference>
<dbReference type="Gene3D" id="3.20.20.80">
    <property type="entry name" value="Glycosidases"/>
    <property type="match status" value="2"/>
</dbReference>
<dbReference type="Gene3D" id="3.10.50.10">
    <property type="match status" value="1"/>
</dbReference>
<dbReference type="SUPFAM" id="SSF54556">
    <property type="entry name" value="Chitinase insertion domain"/>
    <property type="match status" value="1"/>
</dbReference>
<dbReference type="InterPro" id="IPR029070">
    <property type="entry name" value="Chitinase_insertion_sf"/>
</dbReference>
<dbReference type="PROSITE" id="PS51910">
    <property type="entry name" value="GH18_2"/>
    <property type="match status" value="1"/>
</dbReference>
<dbReference type="GO" id="GO:0008061">
    <property type="term" value="F:chitin binding"/>
    <property type="evidence" value="ECO:0007669"/>
    <property type="project" value="InterPro"/>
</dbReference>
<dbReference type="InParanoid" id="G0NAJ0"/>
<proteinExistence type="predicted"/>
<dbReference type="InterPro" id="IPR011583">
    <property type="entry name" value="Chitinase_II/V-like_cat"/>
</dbReference>
<feature type="domain" description="GH18" evidence="2">
    <location>
        <begin position="60"/>
        <end position="408"/>
    </location>
</feature>
<protein>
    <recommendedName>
        <fullName evidence="2">GH18 domain-containing protein</fullName>
    </recommendedName>
</protein>
<name>G0NAJ0_CAEBE</name>
<sequence>MAGVVALCCTYILFYFSANPTDAKSKHLQNSKINNSKQIDFQKTTSLVRHQFIPASSCGKRILSYQRGWEVNVERRQLEKLTHLVFAFVSMNSNGDVSLSTNSMRASLLDMKMKSRAVKNEVKMMVAIGGAGGSQHFSSVISDKKKRKNFIESISSFLLIHQIDGVDIYWIWPEGKDSDNIVTFMKELRTKFTDLATSQNREDPYIISMVIPRKPSLLEALTRLDEVLEFADFLNALTFDYFGPAWYPETGPVAPLFSGMKGKEKCNVDYTMKYLTCQTKKPNQLNMAVEFVGRYWKNVKGAIEESDEMWRMTEPVNGTIQGETFSWKTLESGAFDKTSAVWHDPSKSSYIWIPEKDIFVTFEGERSLMEKMDYAKTNNFGGIIIWTVGSDDDEDTLLNLVSSYNLCTNNDKNAVNYDC</sequence>
<dbReference type="OrthoDB" id="76388at2759"/>
<dbReference type="SMART" id="SM00636">
    <property type="entry name" value="Glyco_18"/>
    <property type="match status" value="1"/>
</dbReference>
<evidence type="ECO:0000313" key="3">
    <source>
        <dbReference type="EMBL" id="EGT56336.1"/>
    </source>
</evidence>
<dbReference type="FunCoup" id="G0NAJ0">
    <property type="interactions" value="3"/>
</dbReference>
<feature type="signal peptide" evidence="1">
    <location>
        <begin position="1"/>
        <end position="23"/>
    </location>
</feature>
<dbReference type="SUPFAM" id="SSF51445">
    <property type="entry name" value="(Trans)glycosidases"/>
    <property type="match status" value="1"/>
</dbReference>
<accession>G0NAJ0</accession>
<dbReference type="AlphaFoldDB" id="G0NAJ0"/>
<dbReference type="EMBL" id="GL379855">
    <property type="protein sequence ID" value="EGT56336.1"/>
    <property type="molecule type" value="Genomic_DNA"/>
</dbReference>
<dbReference type="GO" id="GO:0005975">
    <property type="term" value="P:carbohydrate metabolic process"/>
    <property type="evidence" value="ECO:0007669"/>
    <property type="project" value="InterPro"/>
</dbReference>
<dbReference type="Pfam" id="PF00704">
    <property type="entry name" value="Glyco_hydro_18"/>
    <property type="match status" value="1"/>
</dbReference>
<evidence type="ECO:0000256" key="1">
    <source>
        <dbReference type="SAM" id="SignalP"/>
    </source>
</evidence>
<reference evidence="4" key="1">
    <citation type="submission" date="2011-07" db="EMBL/GenBank/DDBJ databases">
        <authorList>
            <consortium name="Caenorhabditis brenneri Sequencing and Analysis Consortium"/>
            <person name="Wilson R.K."/>
        </authorList>
    </citation>
    <scope>NUCLEOTIDE SEQUENCE [LARGE SCALE GENOMIC DNA]</scope>
    <source>
        <strain evidence="4">PB2801</strain>
    </source>
</reference>
<dbReference type="eggNOG" id="KOG2806">
    <property type="taxonomic scope" value="Eukaryota"/>
</dbReference>
<gene>
    <name evidence="3" type="ORF">CAEBREN_17697</name>
</gene>
<keyword evidence="4" id="KW-1185">Reference proteome</keyword>